<dbReference type="STRING" id="1088869.GMO_24190"/>
<evidence type="ECO:0000256" key="9">
    <source>
        <dbReference type="ARBA" id="ARBA00023136"/>
    </source>
</evidence>
<keyword evidence="3" id="KW-0813">Transport</keyword>
<accession>G6XM19</accession>
<dbReference type="Proteomes" id="UP000004949">
    <property type="component" value="Unassembled WGS sequence"/>
</dbReference>
<feature type="transmembrane region" description="Helical" evidence="12">
    <location>
        <begin position="461"/>
        <end position="481"/>
    </location>
</feature>
<keyword evidence="10" id="KW-0739">Sodium transport</keyword>
<comment type="subcellular location">
    <subcellularLocation>
        <location evidence="1">Cell membrane</location>
        <topology evidence="1">Multi-pass membrane protein</topology>
    </subcellularLocation>
</comment>
<evidence type="ECO:0000256" key="10">
    <source>
        <dbReference type="ARBA" id="ARBA00023201"/>
    </source>
</evidence>
<feature type="transmembrane region" description="Helical" evidence="12">
    <location>
        <begin position="59"/>
        <end position="81"/>
    </location>
</feature>
<evidence type="ECO:0000256" key="6">
    <source>
        <dbReference type="ARBA" id="ARBA00022989"/>
    </source>
</evidence>
<keyword evidence="8" id="KW-0406">Ion transport</keyword>
<evidence type="ECO:0000256" key="8">
    <source>
        <dbReference type="ARBA" id="ARBA00023065"/>
    </source>
</evidence>
<evidence type="ECO:0000256" key="11">
    <source>
        <dbReference type="RuleBase" id="RU362091"/>
    </source>
</evidence>
<evidence type="ECO:0000313" key="14">
    <source>
        <dbReference type="Proteomes" id="UP000004949"/>
    </source>
</evidence>
<comment type="caution">
    <text evidence="13">The sequence shown here is derived from an EMBL/GenBank/DDBJ whole genome shotgun (WGS) entry which is preliminary data.</text>
</comment>
<dbReference type="InterPro" id="IPR038377">
    <property type="entry name" value="Na/Glc_symporter_sf"/>
</dbReference>
<dbReference type="eggNOG" id="COG0591">
    <property type="taxonomic scope" value="Bacteria"/>
</dbReference>
<keyword evidence="4" id="KW-1003">Cell membrane</keyword>
<evidence type="ECO:0000313" key="13">
    <source>
        <dbReference type="EMBL" id="EHH67424.1"/>
    </source>
</evidence>
<dbReference type="Gene3D" id="1.20.1730.10">
    <property type="entry name" value="Sodium/glucose cotransporter"/>
    <property type="match status" value="1"/>
</dbReference>
<sequence>MIWYRSGITLVRENRDTISMRSADIAVICGYFLALPVVAILLARRGKSSDDFLTASHDLPWWAICLSLVATETSTLTFISIPGVSYLNGMVFLGLAGGYLIGRLIVAIWFLPLYAQGRMRSAYQYLGHRFGGALQRAASGAFLITRLLAEGVRLSSGLLPLLWILRHNHVEAGSLTILVLIMCFTLVYTMIGGLRAVVWSDTIQLFIYLLGAAACVMLLANALPADGWQTAWHAGKMWPFHNQSLANLLSDPFTPLAALIGGTIVSIASHGTDQLMVQRLLAARNLRDARYALIGSAFVVALLFGLLSVLGVELWIDHGGASLSSLRLNGPDDLFPGYIVSGLPTGLEGLLLAGILSATMGSLSSTLNAMVDATLTDFGTLPQRILTQLGRHLGFLEKGLFAPRLMTLFWCVCLVAVTLRFTDGTQSAVILGLTIAGWSYGPTLGAFLFGMLYPSTSLRDAMTGFLVSLCGMAIVMVLLQSAGRPLAFPWLVPLGIAGMMIPARLSMFFTAGKRSAFLQPSRHEKD</sequence>
<evidence type="ECO:0000256" key="1">
    <source>
        <dbReference type="ARBA" id="ARBA00004651"/>
    </source>
</evidence>
<feature type="transmembrane region" description="Helical" evidence="12">
    <location>
        <begin position="487"/>
        <end position="505"/>
    </location>
</feature>
<dbReference type="Pfam" id="PF00474">
    <property type="entry name" value="SSF"/>
    <property type="match status" value="1"/>
</dbReference>
<dbReference type="InterPro" id="IPR001734">
    <property type="entry name" value="Na/solute_symporter"/>
</dbReference>
<dbReference type="EMBL" id="AGQV01000010">
    <property type="protein sequence ID" value="EHH67424.1"/>
    <property type="molecule type" value="Genomic_DNA"/>
</dbReference>
<feature type="transmembrane region" description="Helical" evidence="12">
    <location>
        <begin position="428"/>
        <end position="449"/>
    </location>
</feature>
<name>G6XM19_9PROT</name>
<feature type="transmembrane region" description="Helical" evidence="12">
    <location>
        <begin position="253"/>
        <end position="270"/>
    </location>
</feature>
<organism evidence="13 14">
    <name type="scientific">Gluconobacter morbifer G707</name>
    <dbReference type="NCBI Taxonomy" id="1088869"/>
    <lineage>
        <taxon>Bacteria</taxon>
        <taxon>Pseudomonadati</taxon>
        <taxon>Pseudomonadota</taxon>
        <taxon>Alphaproteobacteria</taxon>
        <taxon>Acetobacterales</taxon>
        <taxon>Acetobacteraceae</taxon>
        <taxon>Gluconobacter</taxon>
    </lineage>
</organism>
<keyword evidence="5 12" id="KW-0812">Transmembrane</keyword>
<comment type="similarity">
    <text evidence="2 11">Belongs to the sodium:solute symporter (SSF) (TC 2.A.21) family.</text>
</comment>
<evidence type="ECO:0000256" key="3">
    <source>
        <dbReference type="ARBA" id="ARBA00022448"/>
    </source>
</evidence>
<dbReference type="PANTHER" id="PTHR42985">
    <property type="entry name" value="SODIUM-COUPLED MONOCARBOXYLATE TRANSPORTER"/>
    <property type="match status" value="1"/>
</dbReference>
<reference evidence="13 14" key="1">
    <citation type="submission" date="2011-10" db="EMBL/GenBank/DDBJ databases">
        <title>Genome sequence of Gluconobacter morbifer G707, isolated from Drosophila gut.</title>
        <authorList>
            <person name="Lee W.-J."/>
            <person name="Kim E.-K."/>
        </authorList>
    </citation>
    <scope>NUCLEOTIDE SEQUENCE [LARGE SCALE GENOMIC DNA]</scope>
    <source>
        <strain evidence="13 14">G707</strain>
    </source>
</reference>
<feature type="transmembrane region" description="Helical" evidence="12">
    <location>
        <begin position="205"/>
        <end position="223"/>
    </location>
</feature>
<evidence type="ECO:0000256" key="4">
    <source>
        <dbReference type="ARBA" id="ARBA00022475"/>
    </source>
</evidence>
<feature type="transmembrane region" description="Helical" evidence="12">
    <location>
        <begin position="87"/>
        <end position="111"/>
    </location>
</feature>
<keyword evidence="6 12" id="KW-1133">Transmembrane helix</keyword>
<dbReference type="PANTHER" id="PTHR42985:SF47">
    <property type="entry name" value="INTEGRAL MEMBRANE TRANSPORT PROTEIN"/>
    <property type="match status" value="1"/>
</dbReference>
<feature type="transmembrane region" description="Helical" evidence="12">
    <location>
        <begin position="25"/>
        <end position="43"/>
    </location>
</feature>
<keyword evidence="9 12" id="KW-0472">Membrane</keyword>
<evidence type="ECO:0008006" key="15">
    <source>
        <dbReference type="Google" id="ProtNLM"/>
    </source>
</evidence>
<evidence type="ECO:0000256" key="2">
    <source>
        <dbReference type="ARBA" id="ARBA00006434"/>
    </source>
</evidence>
<proteinExistence type="inferred from homology"/>
<feature type="transmembrane region" description="Helical" evidence="12">
    <location>
        <begin position="291"/>
        <end position="315"/>
    </location>
</feature>
<protein>
    <recommendedName>
        <fullName evidence="15">Transmembrane protein</fullName>
    </recommendedName>
</protein>
<dbReference type="GO" id="GO:0006814">
    <property type="term" value="P:sodium ion transport"/>
    <property type="evidence" value="ECO:0007669"/>
    <property type="project" value="UniProtKB-KW"/>
</dbReference>
<dbReference type="CDD" id="cd11493">
    <property type="entry name" value="SLC5sbd_NIS-like_u1"/>
    <property type="match status" value="1"/>
</dbReference>
<feature type="transmembrane region" description="Helical" evidence="12">
    <location>
        <begin position="401"/>
        <end position="422"/>
    </location>
</feature>
<evidence type="ECO:0000256" key="5">
    <source>
        <dbReference type="ARBA" id="ARBA00022692"/>
    </source>
</evidence>
<dbReference type="PROSITE" id="PS50283">
    <property type="entry name" value="NA_SOLUT_SYMP_3"/>
    <property type="match status" value="1"/>
</dbReference>
<evidence type="ECO:0000256" key="7">
    <source>
        <dbReference type="ARBA" id="ARBA00023053"/>
    </source>
</evidence>
<feature type="transmembrane region" description="Helical" evidence="12">
    <location>
        <begin position="177"/>
        <end position="198"/>
    </location>
</feature>
<keyword evidence="14" id="KW-1185">Reference proteome</keyword>
<evidence type="ECO:0000256" key="12">
    <source>
        <dbReference type="SAM" id="Phobius"/>
    </source>
</evidence>
<dbReference type="InterPro" id="IPR051163">
    <property type="entry name" value="Sodium:Solute_Symporter_SSF"/>
</dbReference>
<dbReference type="PATRIC" id="fig|1088869.3.peg.2411"/>
<keyword evidence="7" id="KW-0915">Sodium</keyword>
<dbReference type="GO" id="GO:0015293">
    <property type="term" value="F:symporter activity"/>
    <property type="evidence" value="ECO:0007669"/>
    <property type="project" value="TreeGrafter"/>
</dbReference>
<gene>
    <name evidence="13" type="ORF">GMO_24190</name>
</gene>
<dbReference type="AlphaFoldDB" id="G6XM19"/>
<dbReference type="GO" id="GO:0005886">
    <property type="term" value="C:plasma membrane"/>
    <property type="evidence" value="ECO:0007669"/>
    <property type="project" value="UniProtKB-SubCell"/>
</dbReference>